<feature type="transmembrane region" description="Helical" evidence="9">
    <location>
        <begin position="12"/>
        <end position="33"/>
    </location>
</feature>
<sequence>MKQITKKYVPALIGWIIVVAIALFAMPNVSQLVRDKGNITLPSYTESQKASKIEKKANGNKSVRTYTAVFNNNGDNKFTASQNRKITRKLNNLEDKNSLKIEKVMGPSDNAETKKQLIAEDKSTQLAQITVKNNGSVGPQVKELQRQLKTSGIKTYVTGSDALNDEFATVTEKGIQKTEVIAVIFIFIVLILVFRSPIVPLVSLLNVGVAFVTSLSIIMNLAQKFDFPISNFTQVFLVVVLFGIGTDYNILLYNYFKGALARGMSAVEAAHDAQRHGGRTILYSGLSVLIGFSVLSLAKFSFYQSAVGVAIGVLVLLAVLLTLNMFFMETLGAKMFWPSKVTAGRGKSRVWYGLSRAALAYPVVILAIIGVVAVPFLVNTSSTLNFNNADEVPDTYQAKKGYEVIQSHFSKGMSAPATVYIQDSSKMTTQAKLAAVDDLTQYLKQEPGVKTVASATQPGGNKIKSMYLKNQLLTITNGLNTSTKGLEKIKSGLNSASSKLQSANISGSTAQVQELANGTSELQSGAQQLSSGINQYTSGVSSVNSGLQSASSQMPTLTSGVSNLTSSSQQLSSGLSQLQTQVGSISSQASQLLALMQSTGQDTSTAAAEMSALQGSIGQLSSGSAAITSGMGQLQGQIPTLTSGMSTLASGTSTLNSTSSTLTSGGQSVASGATTVNSGVQQMNTQLKQMSSEVTELESGLSSANDGLDSIASGNKTMKTYLDGLRTSYVGDTFYLPKQTIKSSEFKPALDAYMDGNRKIAQITIVFKGDPNSETTSKQLKTIQTDMKARLKHGALKNAKVAVGGETSQNNDLRTLANGDFGRTALIMTIGIGIALIVVTESILQPMTIIGTLLLAYEVSLGITRIVSKFVLGDPMLSWNTPFFTFIMLMALGVDYSIFLMVRFKDETQPDLKDRMLNAATAIGAVVISAAIILSGTFAALMPSGVTTLIQVALGVIFGLIILVIILPLTLSSLISLTMWHEKRIHRVRKPKKNKKAKADTSSKDKPATD</sequence>
<evidence type="ECO:0000256" key="2">
    <source>
        <dbReference type="ARBA" id="ARBA00010157"/>
    </source>
</evidence>
<name>A0A0R1K565_9LACO</name>
<dbReference type="eggNOG" id="COG2409">
    <property type="taxonomic scope" value="Bacteria"/>
</dbReference>
<feature type="transmembrane region" description="Helical" evidence="9">
    <location>
        <begin position="846"/>
        <end position="863"/>
    </location>
</feature>
<feature type="transmembrane region" description="Helical" evidence="9">
    <location>
        <begin position="821"/>
        <end position="839"/>
    </location>
</feature>
<feature type="region of interest" description="Disordered" evidence="8">
    <location>
        <begin position="988"/>
        <end position="1010"/>
    </location>
</feature>
<protein>
    <submittedName>
        <fullName evidence="11">Membrane protein</fullName>
    </submittedName>
</protein>
<feature type="transmembrane region" description="Helical" evidence="9">
    <location>
        <begin position="916"/>
        <end position="941"/>
    </location>
</feature>
<dbReference type="InterPro" id="IPR023908">
    <property type="entry name" value="xxxLxxG_rpt"/>
</dbReference>
<keyword evidence="12" id="KW-1185">Reference proteome</keyword>
<gene>
    <name evidence="11" type="ORF">FD03_GL002487</name>
</gene>
<reference evidence="11 12" key="1">
    <citation type="journal article" date="2015" name="Genome Announc.">
        <title>Expanding the biotechnology potential of lactobacilli through comparative genomics of 213 strains and associated genera.</title>
        <authorList>
            <person name="Sun Z."/>
            <person name="Harris H.M."/>
            <person name="McCann A."/>
            <person name="Guo C."/>
            <person name="Argimon S."/>
            <person name="Zhang W."/>
            <person name="Yang X."/>
            <person name="Jeffery I.B."/>
            <person name="Cooney J.C."/>
            <person name="Kagawa T.F."/>
            <person name="Liu W."/>
            <person name="Song Y."/>
            <person name="Salvetti E."/>
            <person name="Wrobel A."/>
            <person name="Rasinkangas P."/>
            <person name="Parkhill J."/>
            <person name="Rea M.C."/>
            <person name="O'Sullivan O."/>
            <person name="Ritari J."/>
            <person name="Douillard F.P."/>
            <person name="Paul Ross R."/>
            <person name="Yang R."/>
            <person name="Briner A.E."/>
            <person name="Felis G.E."/>
            <person name="de Vos W.M."/>
            <person name="Barrangou R."/>
            <person name="Klaenhammer T.R."/>
            <person name="Caufield P.W."/>
            <person name="Cui Y."/>
            <person name="Zhang H."/>
            <person name="O'Toole P.W."/>
        </authorList>
    </citation>
    <scope>NUCLEOTIDE SEQUENCE [LARGE SCALE GENOMIC DNA]</scope>
    <source>
        <strain evidence="11 12">DSM 19682</strain>
    </source>
</reference>
<evidence type="ECO:0000259" key="10">
    <source>
        <dbReference type="Pfam" id="PF03176"/>
    </source>
</evidence>
<feature type="transmembrane region" description="Helical" evidence="9">
    <location>
        <begin position="201"/>
        <end position="222"/>
    </location>
</feature>
<dbReference type="Gene3D" id="1.20.1640.10">
    <property type="entry name" value="Multidrug efflux transporter AcrB transmembrane domain"/>
    <property type="match status" value="2"/>
</dbReference>
<dbReference type="SUPFAM" id="SSF58104">
    <property type="entry name" value="Methyl-accepting chemotaxis protein (MCP) signaling domain"/>
    <property type="match status" value="1"/>
</dbReference>
<feature type="transmembrane region" description="Helical" evidence="9">
    <location>
        <begin position="174"/>
        <end position="194"/>
    </location>
</feature>
<feature type="transmembrane region" description="Helical" evidence="9">
    <location>
        <begin position="234"/>
        <end position="256"/>
    </location>
</feature>
<evidence type="ECO:0000256" key="9">
    <source>
        <dbReference type="SAM" id="Phobius"/>
    </source>
</evidence>
<dbReference type="InterPro" id="IPR050545">
    <property type="entry name" value="Mycobact_MmpL"/>
</dbReference>
<evidence type="ECO:0000256" key="7">
    <source>
        <dbReference type="SAM" id="Coils"/>
    </source>
</evidence>
<feature type="transmembrane region" description="Helical" evidence="9">
    <location>
        <begin position="281"/>
        <end position="300"/>
    </location>
</feature>
<dbReference type="AlphaFoldDB" id="A0A0R1K565"/>
<evidence type="ECO:0000313" key="12">
    <source>
        <dbReference type="Proteomes" id="UP000051248"/>
    </source>
</evidence>
<feature type="transmembrane region" description="Helical" evidence="9">
    <location>
        <begin position="953"/>
        <end position="980"/>
    </location>
</feature>
<evidence type="ECO:0000256" key="8">
    <source>
        <dbReference type="SAM" id="MobiDB-lite"/>
    </source>
</evidence>
<dbReference type="EMBL" id="AZDZ01000022">
    <property type="protein sequence ID" value="KRK78710.1"/>
    <property type="molecule type" value="Genomic_DNA"/>
</dbReference>
<dbReference type="InterPro" id="IPR004869">
    <property type="entry name" value="MMPL_dom"/>
</dbReference>
<feature type="compositionally biased region" description="Basic and acidic residues" evidence="8">
    <location>
        <begin position="997"/>
        <end position="1010"/>
    </location>
</feature>
<comment type="caution">
    <text evidence="11">The sequence shown here is derived from an EMBL/GenBank/DDBJ whole genome shotgun (WGS) entry which is preliminary data.</text>
</comment>
<evidence type="ECO:0000256" key="5">
    <source>
        <dbReference type="ARBA" id="ARBA00022989"/>
    </source>
</evidence>
<evidence type="ECO:0000256" key="1">
    <source>
        <dbReference type="ARBA" id="ARBA00004651"/>
    </source>
</evidence>
<keyword evidence="5 9" id="KW-1133">Transmembrane helix</keyword>
<dbReference type="NCBIfam" id="TIGR03057">
    <property type="entry name" value="xxxLxxG_by_4"/>
    <property type="match status" value="2"/>
</dbReference>
<dbReference type="PATRIC" id="fig|1423775.4.peg.2530"/>
<feature type="transmembrane region" description="Helical" evidence="9">
    <location>
        <begin position="357"/>
        <end position="378"/>
    </location>
</feature>
<keyword evidence="4 9" id="KW-0812">Transmembrane</keyword>
<evidence type="ECO:0000256" key="4">
    <source>
        <dbReference type="ARBA" id="ARBA00022692"/>
    </source>
</evidence>
<feature type="domain" description="Membrane transport protein MMPL" evidence="10">
    <location>
        <begin position="42"/>
        <end position="360"/>
    </location>
</feature>
<dbReference type="GO" id="GO:0005886">
    <property type="term" value="C:plasma membrane"/>
    <property type="evidence" value="ECO:0007669"/>
    <property type="project" value="UniProtKB-SubCell"/>
</dbReference>
<feature type="coiled-coil region" evidence="7">
    <location>
        <begin position="76"/>
        <end position="103"/>
    </location>
</feature>
<dbReference type="Gene3D" id="1.10.287.950">
    <property type="entry name" value="Methyl-accepting chemotaxis protein"/>
    <property type="match status" value="1"/>
</dbReference>
<feature type="domain" description="Membrane transport protein MMPL" evidence="10">
    <location>
        <begin position="637"/>
        <end position="967"/>
    </location>
</feature>
<keyword evidence="7" id="KW-0175">Coiled coil</keyword>
<proteinExistence type="inferred from homology"/>
<evidence type="ECO:0000256" key="3">
    <source>
        <dbReference type="ARBA" id="ARBA00022475"/>
    </source>
</evidence>
<accession>A0A0R1K565</accession>
<comment type="subcellular location">
    <subcellularLocation>
        <location evidence="1">Cell membrane</location>
        <topology evidence="1">Multi-pass membrane protein</topology>
    </subcellularLocation>
</comment>
<dbReference type="RefSeq" id="WP_235807809.1">
    <property type="nucleotide sequence ID" value="NZ_AZDZ01000022.1"/>
</dbReference>
<dbReference type="PANTHER" id="PTHR33406">
    <property type="entry name" value="MEMBRANE PROTEIN MJ1562-RELATED"/>
    <property type="match status" value="1"/>
</dbReference>
<dbReference type="SUPFAM" id="SSF82866">
    <property type="entry name" value="Multidrug efflux transporter AcrB transmembrane domain"/>
    <property type="match status" value="2"/>
</dbReference>
<comment type="similarity">
    <text evidence="2">Belongs to the resistance-nodulation-cell division (RND) (TC 2.A.6) family. MmpL subfamily.</text>
</comment>
<organism evidence="11 12">
    <name type="scientific">Companilactobacillus nodensis DSM 19682 = JCM 14932 = NBRC 107160</name>
    <dbReference type="NCBI Taxonomy" id="1423775"/>
    <lineage>
        <taxon>Bacteria</taxon>
        <taxon>Bacillati</taxon>
        <taxon>Bacillota</taxon>
        <taxon>Bacilli</taxon>
        <taxon>Lactobacillales</taxon>
        <taxon>Lactobacillaceae</taxon>
        <taxon>Companilactobacillus</taxon>
    </lineage>
</organism>
<evidence type="ECO:0000313" key="11">
    <source>
        <dbReference type="EMBL" id="KRK78710.1"/>
    </source>
</evidence>
<dbReference type="Pfam" id="PF03176">
    <property type="entry name" value="MMPL"/>
    <property type="match status" value="2"/>
</dbReference>
<feature type="transmembrane region" description="Helical" evidence="9">
    <location>
        <begin position="306"/>
        <end position="327"/>
    </location>
</feature>
<dbReference type="Proteomes" id="UP000051248">
    <property type="component" value="Unassembled WGS sequence"/>
</dbReference>
<keyword evidence="3" id="KW-1003">Cell membrane</keyword>
<keyword evidence="6 9" id="KW-0472">Membrane</keyword>
<evidence type="ECO:0000256" key="6">
    <source>
        <dbReference type="ARBA" id="ARBA00023136"/>
    </source>
</evidence>
<dbReference type="PANTHER" id="PTHR33406:SF6">
    <property type="entry name" value="MEMBRANE PROTEIN YDGH-RELATED"/>
    <property type="match status" value="1"/>
</dbReference>
<dbReference type="STRING" id="1423775.FD03_GL002487"/>
<feature type="transmembrane region" description="Helical" evidence="9">
    <location>
        <begin position="883"/>
        <end position="904"/>
    </location>
</feature>